<feature type="domain" description="Tf2-1-like SH3-like" evidence="1">
    <location>
        <begin position="35"/>
        <end position="84"/>
    </location>
</feature>
<name>A0AAF0PUT2_SOLVR</name>
<evidence type="ECO:0000313" key="3">
    <source>
        <dbReference type="Proteomes" id="UP001234989"/>
    </source>
</evidence>
<gene>
    <name evidence="2" type="ORF">MTR67_003695</name>
</gene>
<accession>A0AAF0PUT2</accession>
<evidence type="ECO:0000313" key="2">
    <source>
        <dbReference type="EMBL" id="WMV10310.1"/>
    </source>
</evidence>
<protein>
    <recommendedName>
        <fullName evidence="1">Tf2-1-like SH3-like domain-containing protein</fullName>
    </recommendedName>
</protein>
<keyword evidence="3" id="KW-1185">Reference proteome</keyword>
<evidence type="ECO:0000259" key="1">
    <source>
        <dbReference type="Pfam" id="PF24626"/>
    </source>
</evidence>
<dbReference type="InterPro" id="IPR056924">
    <property type="entry name" value="SH3_Tf2-1"/>
</dbReference>
<organism evidence="2 3">
    <name type="scientific">Solanum verrucosum</name>
    <dbReference type="NCBI Taxonomy" id="315347"/>
    <lineage>
        <taxon>Eukaryota</taxon>
        <taxon>Viridiplantae</taxon>
        <taxon>Streptophyta</taxon>
        <taxon>Embryophyta</taxon>
        <taxon>Tracheophyta</taxon>
        <taxon>Spermatophyta</taxon>
        <taxon>Magnoliopsida</taxon>
        <taxon>eudicotyledons</taxon>
        <taxon>Gunneridae</taxon>
        <taxon>Pentapetalae</taxon>
        <taxon>asterids</taxon>
        <taxon>lamiids</taxon>
        <taxon>Solanales</taxon>
        <taxon>Solanaceae</taxon>
        <taxon>Solanoideae</taxon>
        <taxon>Solaneae</taxon>
        <taxon>Solanum</taxon>
    </lineage>
</organism>
<dbReference type="PANTHER" id="PTHR46148">
    <property type="entry name" value="CHROMO DOMAIN-CONTAINING PROTEIN"/>
    <property type="match status" value="1"/>
</dbReference>
<dbReference type="PANTHER" id="PTHR46148:SF56">
    <property type="entry name" value="RETROTRANSPOSON PROTEIN"/>
    <property type="match status" value="1"/>
</dbReference>
<dbReference type="Proteomes" id="UP001234989">
    <property type="component" value="Chromosome 1"/>
</dbReference>
<sequence length="149" mass="17335">MKKVQLIRDRLKTAQSRQKSYANVRRRELEFQVDDWVFLKVSPMKGVMRFGKKGKLSPRYVGSYKILKRVGKVAYELELPTKLVAAPTLNTCVWNIIRCRSNEISTLNVRVCKEKNECIDNWKDKIGKILNSTQLNTKTITRDEMLKAS</sequence>
<dbReference type="AlphaFoldDB" id="A0AAF0PUT2"/>
<dbReference type="EMBL" id="CP133612">
    <property type="protein sequence ID" value="WMV10310.1"/>
    <property type="molecule type" value="Genomic_DNA"/>
</dbReference>
<dbReference type="Pfam" id="PF24626">
    <property type="entry name" value="SH3_Tf2-1"/>
    <property type="match status" value="1"/>
</dbReference>
<proteinExistence type="predicted"/>
<reference evidence="2" key="1">
    <citation type="submission" date="2023-08" db="EMBL/GenBank/DDBJ databases">
        <title>A de novo genome assembly of Solanum verrucosum Schlechtendal, a Mexican diploid species geographically isolated from the other diploid A-genome species in potato relatives.</title>
        <authorList>
            <person name="Hosaka K."/>
        </authorList>
    </citation>
    <scope>NUCLEOTIDE SEQUENCE</scope>
    <source>
        <tissue evidence="2">Young leaves</tissue>
    </source>
</reference>